<accession>A0A1G9LM54</accession>
<evidence type="ECO:0000259" key="1">
    <source>
        <dbReference type="Pfam" id="PF13546"/>
    </source>
</evidence>
<protein>
    <submittedName>
        <fullName evidence="2">Regulatory protein, gntR family</fullName>
    </submittedName>
</protein>
<dbReference type="InterPro" id="IPR038721">
    <property type="entry name" value="IS701-like_DDE_dom"/>
</dbReference>
<dbReference type="GO" id="GO:0003700">
    <property type="term" value="F:DNA-binding transcription factor activity"/>
    <property type="evidence" value="ECO:0007669"/>
    <property type="project" value="InterPro"/>
</dbReference>
<reference evidence="2 3" key="1">
    <citation type="submission" date="2016-10" db="EMBL/GenBank/DDBJ databases">
        <authorList>
            <person name="de Groot N.N."/>
        </authorList>
    </citation>
    <scope>NUCLEOTIDE SEQUENCE [LARGE SCALE GENOMIC DNA]</scope>
    <source>
        <strain evidence="2 3">DSM 14789</strain>
    </source>
</reference>
<dbReference type="STRING" id="119000.SAMN05661010_02148"/>
<dbReference type="SUPFAM" id="SSF46785">
    <property type="entry name" value="Winged helix' DNA-binding domain"/>
    <property type="match status" value="1"/>
</dbReference>
<dbReference type="EMBL" id="FNGI01000005">
    <property type="protein sequence ID" value="SDL62847.1"/>
    <property type="molecule type" value="Genomic_DNA"/>
</dbReference>
<sequence>MACDSASTRPCATTMEALVVDETGLFKKGRHSGVKRQYCGTADRIENCQIGVFLGYASCWGQGWMDRALFMPRHQVQDALREEIISGRLKPGERRVEQQLRNALDDSRISLRESLRGLEKGWWSSLFLHYLLPELVRITSIKHLDFNRENGNYG</sequence>
<name>A0A1G9LM54_9GAMM</name>
<evidence type="ECO:0000313" key="3">
    <source>
        <dbReference type="Proteomes" id="UP000198654"/>
    </source>
</evidence>
<dbReference type="Pfam" id="PF13546">
    <property type="entry name" value="DDE_5"/>
    <property type="match status" value="1"/>
</dbReference>
<organism evidence="2 3">
    <name type="scientific">Modicisalibacter muralis</name>
    <dbReference type="NCBI Taxonomy" id="119000"/>
    <lineage>
        <taxon>Bacteria</taxon>
        <taxon>Pseudomonadati</taxon>
        <taxon>Pseudomonadota</taxon>
        <taxon>Gammaproteobacteria</taxon>
        <taxon>Oceanospirillales</taxon>
        <taxon>Halomonadaceae</taxon>
        <taxon>Modicisalibacter</taxon>
    </lineage>
</organism>
<keyword evidence="3" id="KW-1185">Reference proteome</keyword>
<dbReference type="InterPro" id="IPR036388">
    <property type="entry name" value="WH-like_DNA-bd_sf"/>
</dbReference>
<dbReference type="Proteomes" id="UP000198654">
    <property type="component" value="Unassembled WGS sequence"/>
</dbReference>
<dbReference type="GO" id="GO:0003677">
    <property type="term" value="F:DNA binding"/>
    <property type="evidence" value="ECO:0007669"/>
    <property type="project" value="UniProtKB-KW"/>
</dbReference>
<gene>
    <name evidence="2" type="ORF">SAMN05661010_02148</name>
</gene>
<dbReference type="InterPro" id="IPR036390">
    <property type="entry name" value="WH_DNA-bd_sf"/>
</dbReference>
<dbReference type="AlphaFoldDB" id="A0A1G9LM54"/>
<dbReference type="Gene3D" id="1.10.10.10">
    <property type="entry name" value="Winged helix-like DNA-binding domain superfamily/Winged helix DNA-binding domain"/>
    <property type="match status" value="1"/>
</dbReference>
<feature type="domain" description="Transposase IS701-like DDE" evidence="1">
    <location>
        <begin position="14"/>
        <end position="86"/>
    </location>
</feature>
<evidence type="ECO:0000313" key="2">
    <source>
        <dbReference type="EMBL" id="SDL62847.1"/>
    </source>
</evidence>
<proteinExistence type="predicted"/>